<dbReference type="EMBL" id="NKFA01000051">
    <property type="protein sequence ID" value="OXI29634.1"/>
    <property type="molecule type" value="Genomic_DNA"/>
</dbReference>
<proteinExistence type="predicted"/>
<feature type="region of interest" description="Disordered" evidence="9">
    <location>
        <begin position="1"/>
        <end position="28"/>
    </location>
</feature>
<sequence>MDRCHYPLPPSDDDGTQENADTHGESMTSAHFRFSPRILVRLGEELNQSADQSILELVKNAYDADAKRCSILIEGTSDVGGKVIVADDGDGMSAEDIRDGWLVLGKSSKSSQTVTGSGRFPAGSKGLGRLSALRLGHKVELVSIVRGNSRRLNRLNIDWHAFENARTVDEVDLTIDIEKNDRGGHGTKIELQELRMPLREHELRRLARSLLLLTDPFDERSGDFVVTLSAPEFAEIENLLKNKYFDDAEYHLVAGVDEHGYATAKLQDWKGNTLAQAEHADLQRGDGEQRYLCPPAAFDFWIFLLGREAFNARAAALGEIRAWLNAFGGVRIYENGIRVAPYGNAGDDWLGLNLARARSPEERPSTNTSIGRMKVSNSGPFQLRQKTDRSGYIEDSHFQSLERFAADCLEWLAKWRLAQAEKRRRREKDEVPKALLQERVRVEDAIAMAPESVRSSLQQAFSGYERSRDREAEILRKDIQLYRTLSTAGIVAATFAHESHGNPIKVLDLGMSTLHRRIRKLVSVEKQEELLTLLTRMEKSIRALATLGTATLNLVKASKRRSAKIDIHQTLHGVIGLFAPFTTGRDTEVIESFCSDSPYLRASEAALESIIANLMNNSLNAFRRHSGPERIIEVRTEIDGDVCHIHVLDNGPGIRDIKVREIWLPGITTEPDGTGLGLTIVRDTVKDLGGQVSAIANGERGGAHITISLPILGAK</sequence>
<name>A0A228HHI2_9BURK</name>
<evidence type="ECO:0000313" key="12">
    <source>
        <dbReference type="Proteomes" id="UP000214600"/>
    </source>
</evidence>
<accession>A0A228HHI2</accession>
<gene>
    <name evidence="11" type="ORF">CFB84_43385</name>
</gene>
<comment type="catalytic activity">
    <reaction evidence="1">
        <text>ATP + protein L-histidine = ADP + protein N-phospho-L-histidine.</text>
        <dbReference type="EC" id="2.7.13.3"/>
    </reaction>
</comment>
<reference evidence="11 12" key="2">
    <citation type="submission" date="2017-08" db="EMBL/GenBank/DDBJ databases">
        <title>WGS of novel Burkholderia cepaca complex species.</title>
        <authorList>
            <person name="Lipuma J."/>
            <person name="Spilker T."/>
        </authorList>
    </citation>
    <scope>NUCLEOTIDE SEQUENCE [LARGE SCALE GENOMIC DNA]</scope>
    <source>
        <strain evidence="11 12">AU17325</strain>
    </source>
</reference>
<dbReference type="SUPFAM" id="SSF55874">
    <property type="entry name" value="ATPase domain of HSP90 chaperone/DNA topoisomerase II/histidine kinase"/>
    <property type="match status" value="2"/>
</dbReference>
<dbReference type="GO" id="GO:0004673">
    <property type="term" value="F:protein histidine kinase activity"/>
    <property type="evidence" value="ECO:0007669"/>
    <property type="project" value="UniProtKB-EC"/>
</dbReference>
<dbReference type="OrthoDB" id="9816482at2"/>
<keyword evidence="4" id="KW-0808">Transferase</keyword>
<protein>
    <recommendedName>
        <fullName evidence="2">histidine kinase</fullName>
        <ecNumber evidence="2">2.7.13.3</ecNumber>
    </recommendedName>
</protein>
<dbReference type="EC" id="2.7.13.3" evidence="2"/>
<keyword evidence="5" id="KW-0547">Nucleotide-binding</keyword>
<evidence type="ECO:0000256" key="1">
    <source>
        <dbReference type="ARBA" id="ARBA00000085"/>
    </source>
</evidence>
<evidence type="ECO:0000256" key="6">
    <source>
        <dbReference type="ARBA" id="ARBA00022777"/>
    </source>
</evidence>
<dbReference type="RefSeq" id="WP_089454794.1">
    <property type="nucleotide sequence ID" value="NZ_NKFA01000051.1"/>
</dbReference>
<dbReference type="Gene3D" id="3.30.565.10">
    <property type="entry name" value="Histidine kinase-like ATPase, C-terminal domain"/>
    <property type="match status" value="2"/>
</dbReference>
<dbReference type="PANTHER" id="PTHR43065:SF10">
    <property type="entry name" value="PEROXIDE STRESS-ACTIVATED HISTIDINE KINASE MAK3"/>
    <property type="match status" value="1"/>
</dbReference>
<reference evidence="12" key="1">
    <citation type="submission" date="2017-06" db="EMBL/GenBank/DDBJ databases">
        <authorList>
            <person name="LiPuma J."/>
            <person name="Spilker T."/>
        </authorList>
    </citation>
    <scope>NUCLEOTIDE SEQUENCE [LARGE SCALE GENOMIC DNA]</scope>
    <source>
        <strain evidence="12">AU17325</strain>
    </source>
</reference>
<keyword evidence="6 11" id="KW-0418">Kinase</keyword>
<evidence type="ECO:0000256" key="7">
    <source>
        <dbReference type="ARBA" id="ARBA00022840"/>
    </source>
</evidence>
<keyword evidence="7" id="KW-0067">ATP-binding</keyword>
<organism evidence="11 12">
    <name type="scientific">Burkholderia aenigmatica</name>
    <dbReference type="NCBI Taxonomy" id="2015348"/>
    <lineage>
        <taxon>Bacteria</taxon>
        <taxon>Pseudomonadati</taxon>
        <taxon>Pseudomonadota</taxon>
        <taxon>Betaproteobacteria</taxon>
        <taxon>Burkholderiales</taxon>
        <taxon>Burkholderiaceae</taxon>
        <taxon>Burkholderia</taxon>
        <taxon>Burkholderia cepacia complex</taxon>
    </lineage>
</organism>
<dbReference type="AlphaFoldDB" id="A0A228HHI2"/>
<dbReference type="InterPro" id="IPR005467">
    <property type="entry name" value="His_kinase_dom"/>
</dbReference>
<dbReference type="PROSITE" id="PS50109">
    <property type="entry name" value="HIS_KIN"/>
    <property type="match status" value="1"/>
</dbReference>
<keyword evidence="3" id="KW-0597">Phosphoprotein</keyword>
<evidence type="ECO:0000256" key="4">
    <source>
        <dbReference type="ARBA" id="ARBA00022679"/>
    </source>
</evidence>
<dbReference type="PANTHER" id="PTHR43065">
    <property type="entry name" value="SENSOR HISTIDINE KINASE"/>
    <property type="match status" value="1"/>
</dbReference>
<evidence type="ECO:0000256" key="5">
    <source>
        <dbReference type="ARBA" id="ARBA00022741"/>
    </source>
</evidence>
<dbReference type="Proteomes" id="UP000214600">
    <property type="component" value="Unassembled WGS sequence"/>
</dbReference>
<dbReference type="InterPro" id="IPR003594">
    <property type="entry name" value="HATPase_dom"/>
</dbReference>
<evidence type="ECO:0000256" key="9">
    <source>
        <dbReference type="SAM" id="MobiDB-lite"/>
    </source>
</evidence>
<dbReference type="PRINTS" id="PR00344">
    <property type="entry name" value="BCTRLSENSOR"/>
</dbReference>
<dbReference type="Pfam" id="PF02518">
    <property type="entry name" value="HATPase_c"/>
    <property type="match status" value="1"/>
</dbReference>
<comment type="caution">
    <text evidence="11">The sequence shown here is derived from an EMBL/GenBank/DDBJ whole genome shotgun (WGS) entry which is preliminary data.</text>
</comment>
<keyword evidence="8" id="KW-0902">Two-component regulatory system</keyword>
<evidence type="ECO:0000313" key="11">
    <source>
        <dbReference type="EMBL" id="OXI29634.1"/>
    </source>
</evidence>
<feature type="domain" description="Histidine kinase" evidence="10">
    <location>
        <begin position="495"/>
        <end position="713"/>
    </location>
</feature>
<dbReference type="SMART" id="SM00387">
    <property type="entry name" value="HATPase_c"/>
    <property type="match status" value="1"/>
</dbReference>
<dbReference type="InterPro" id="IPR036890">
    <property type="entry name" value="HATPase_C_sf"/>
</dbReference>
<evidence type="ECO:0000256" key="8">
    <source>
        <dbReference type="ARBA" id="ARBA00023012"/>
    </source>
</evidence>
<dbReference type="GO" id="GO:0005524">
    <property type="term" value="F:ATP binding"/>
    <property type="evidence" value="ECO:0007669"/>
    <property type="project" value="UniProtKB-KW"/>
</dbReference>
<dbReference type="InterPro" id="IPR004358">
    <property type="entry name" value="Sig_transdc_His_kin-like_C"/>
</dbReference>
<evidence type="ECO:0000256" key="3">
    <source>
        <dbReference type="ARBA" id="ARBA00022553"/>
    </source>
</evidence>
<dbReference type="Pfam" id="PF13589">
    <property type="entry name" value="HATPase_c_3"/>
    <property type="match status" value="1"/>
</dbReference>
<evidence type="ECO:0000256" key="2">
    <source>
        <dbReference type="ARBA" id="ARBA00012438"/>
    </source>
</evidence>
<dbReference type="GO" id="GO:0000160">
    <property type="term" value="P:phosphorelay signal transduction system"/>
    <property type="evidence" value="ECO:0007669"/>
    <property type="project" value="UniProtKB-KW"/>
</dbReference>
<evidence type="ECO:0000259" key="10">
    <source>
        <dbReference type="PROSITE" id="PS50109"/>
    </source>
</evidence>